<dbReference type="InterPro" id="IPR018108">
    <property type="entry name" value="MCP_transmembrane"/>
</dbReference>
<gene>
    <name evidence="12" type="ORF">R5R35_006480</name>
</gene>
<dbReference type="SUPFAM" id="SSF103506">
    <property type="entry name" value="Mitochondrial carrier"/>
    <property type="match status" value="1"/>
</dbReference>
<comment type="subcellular location">
    <subcellularLocation>
        <location evidence="1">Peroxisome membrane</location>
        <topology evidence="1">Multi-pass membrane protein</topology>
    </subcellularLocation>
</comment>
<accession>A0AAN9VTL5</accession>
<dbReference type="PANTHER" id="PTHR45939">
    <property type="entry name" value="PEROXISOMAL MEMBRANE PROTEIN PMP34-RELATED"/>
    <property type="match status" value="1"/>
</dbReference>
<dbReference type="GO" id="GO:0005347">
    <property type="term" value="F:ATP transmembrane transporter activity"/>
    <property type="evidence" value="ECO:0007669"/>
    <property type="project" value="TreeGrafter"/>
</dbReference>
<dbReference type="AlphaFoldDB" id="A0AAN9VTL5"/>
<evidence type="ECO:0000256" key="10">
    <source>
        <dbReference type="RuleBase" id="RU000488"/>
    </source>
</evidence>
<dbReference type="GO" id="GO:0015217">
    <property type="term" value="F:ADP transmembrane transporter activity"/>
    <property type="evidence" value="ECO:0007669"/>
    <property type="project" value="TreeGrafter"/>
</dbReference>
<evidence type="ECO:0000313" key="13">
    <source>
        <dbReference type="Proteomes" id="UP001378592"/>
    </source>
</evidence>
<dbReference type="GO" id="GO:0015228">
    <property type="term" value="F:coenzyme A transmembrane transporter activity"/>
    <property type="evidence" value="ECO:0007669"/>
    <property type="project" value="TreeGrafter"/>
</dbReference>
<dbReference type="InterPro" id="IPR052217">
    <property type="entry name" value="Mito/Peroxisomal_Carrier"/>
</dbReference>
<feature type="repeat" description="Solcar" evidence="9">
    <location>
        <begin position="101"/>
        <end position="190"/>
    </location>
</feature>
<dbReference type="Gene3D" id="1.50.40.10">
    <property type="entry name" value="Mitochondrial carrier domain"/>
    <property type="match status" value="1"/>
</dbReference>
<feature type="transmembrane region" description="Helical" evidence="11">
    <location>
        <begin position="65"/>
        <end position="87"/>
    </location>
</feature>
<evidence type="ECO:0000256" key="9">
    <source>
        <dbReference type="PROSITE-ProRule" id="PRU00282"/>
    </source>
</evidence>
<dbReference type="GO" id="GO:0044610">
    <property type="term" value="F:FMN transmembrane transporter activity"/>
    <property type="evidence" value="ECO:0007669"/>
    <property type="project" value="TreeGrafter"/>
</dbReference>
<evidence type="ECO:0000256" key="5">
    <source>
        <dbReference type="ARBA" id="ARBA00022737"/>
    </source>
</evidence>
<dbReference type="Pfam" id="PF00153">
    <property type="entry name" value="Mito_carr"/>
    <property type="match status" value="3"/>
</dbReference>
<feature type="transmembrane region" description="Helical" evidence="11">
    <location>
        <begin position="274"/>
        <end position="296"/>
    </location>
</feature>
<dbReference type="EMBL" id="JAZDUA010000243">
    <property type="protein sequence ID" value="KAK7863058.1"/>
    <property type="molecule type" value="Genomic_DNA"/>
</dbReference>
<keyword evidence="6 11" id="KW-1133">Transmembrane helix</keyword>
<keyword evidence="4 9" id="KW-0812">Transmembrane</keyword>
<reference evidence="12 13" key="1">
    <citation type="submission" date="2024-03" db="EMBL/GenBank/DDBJ databases">
        <title>The genome assembly and annotation of the cricket Gryllus longicercus Weissman &amp; Gray.</title>
        <authorList>
            <person name="Szrajer S."/>
            <person name="Gray D."/>
            <person name="Ylla G."/>
        </authorList>
    </citation>
    <scope>NUCLEOTIDE SEQUENCE [LARGE SCALE GENOMIC DNA]</scope>
    <source>
        <strain evidence="12">DAG 2021-001</strain>
        <tissue evidence="12">Whole body minus gut</tissue>
    </source>
</reference>
<dbReference type="GO" id="GO:0080122">
    <property type="term" value="F:AMP transmembrane transporter activity"/>
    <property type="evidence" value="ECO:0007669"/>
    <property type="project" value="TreeGrafter"/>
</dbReference>
<protein>
    <recommendedName>
        <fullName evidence="14">Peroxisomal membrane protein PMP34</fullName>
    </recommendedName>
</protein>
<comment type="similarity">
    <text evidence="2 10">Belongs to the mitochondrial carrier (TC 2.A.29) family.</text>
</comment>
<keyword evidence="13" id="KW-1185">Reference proteome</keyword>
<keyword evidence="8" id="KW-0576">Peroxisome</keyword>
<evidence type="ECO:0000256" key="2">
    <source>
        <dbReference type="ARBA" id="ARBA00006375"/>
    </source>
</evidence>
<feature type="transmembrane region" description="Helical" evidence="11">
    <location>
        <begin position="107"/>
        <end position="127"/>
    </location>
</feature>
<feature type="repeat" description="Solcar" evidence="9">
    <location>
        <begin position="200"/>
        <end position="289"/>
    </location>
</feature>
<dbReference type="InterPro" id="IPR023395">
    <property type="entry name" value="MCP_dom_sf"/>
</dbReference>
<evidence type="ECO:0000256" key="8">
    <source>
        <dbReference type="ARBA" id="ARBA00023140"/>
    </source>
</evidence>
<evidence type="ECO:0000256" key="11">
    <source>
        <dbReference type="SAM" id="Phobius"/>
    </source>
</evidence>
<keyword evidence="7 9" id="KW-0472">Membrane</keyword>
<feature type="transmembrane region" description="Helical" evidence="11">
    <location>
        <begin position="203"/>
        <end position="223"/>
    </location>
</feature>
<dbReference type="FunFam" id="1.50.40.10:FF:000129">
    <property type="entry name" value="Peroxisomal membrane protein"/>
    <property type="match status" value="1"/>
</dbReference>
<dbReference type="PROSITE" id="PS50920">
    <property type="entry name" value="SOLCAR"/>
    <property type="match status" value="3"/>
</dbReference>
<evidence type="ECO:0000313" key="12">
    <source>
        <dbReference type="EMBL" id="KAK7863058.1"/>
    </source>
</evidence>
<evidence type="ECO:0000256" key="6">
    <source>
        <dbReference type="ARBA" id="ARBA00022989"/>
    </source>
</evidence>
<organism evidence="12 13">
    <name type="scientific">Gryllus longicercus</name>
    <dbReference type="NCBI Taxonomy" id="2509291"/>
    <lineage>
        <taxon>Eukaryota</taxon>
        <taxon>Metazoa</taxon>
        <taxon>Ecdysozoa</taxon>
        <taxon>Arthropoda</taxon>
        <taxon>Hexapoda</taxon>
        <taxon>Insecta</taxon>
        <taxon>Pterygota</taxon>
        <taxon>Neoptera</taxon>
        <taxon>Polyneoptera</taxon>
        <taxon>Orthoptera</taxon>
        <taxon>Ensifera</taxon>
        <taxon>Gryllidea</taxon>
        <taxon>Grylloidea</taxon>
        <taxon>Gryllidae</taxon>
        <taxon>Gryllinae</taxon>
        <taxon>Gryllus</taxon>
    </lineage>
</organism>
<sequence length="306" mass="33585">MGTDKLFSYQTLVHAVSGAAGSVVAMSTFYPLDTVRSRLQLDEHRKNGNTFVVLKELVAEEGFGTLYRGMVPVLQSLCASNFVYFYAFHGLKATRGQKATQGAGTDLLLASVAGIINVLTTNPLWVVNTRLKMKGLSGQQTQQYSGLWEGLLKVAKVEGIGKLWSGMTPSLLLVSNPAIQFMVYESLKRRLHSVYKPENISGLVYFALGATAKALATVLTYPLQLVQAKLRHGHSYKDLRPDAGLIDMTMYILKKYGLAGLFKGMEAKILQTVFTAALMFAAYEKIAGFIMSVLLVHHKGAIKMKH</sequence>
<evidence type="ECO:0000256" key="1">
    <source>
        <dbReference type="ARBA" id="ARBA00004585"/>
    </source>
</evidence>
<feature type="repeat" description="Solcar" evidence="9">
    <location>
        <begin position="9"/>
        <end position="94"/>
    </location>
</feature>
<evidence type="ECO:0000256" key="7">
    <source>
        <dbReference type="ARBA" id="ARBA00023136"/>
    </source>
</evidence>
<dbReference type="Proteomes" id="UP001378592">
    <property type="component" value="Unassembled WGS sequence"/>
</dbReference>
<evidence type="ECO:0008006" key="14">
    <source>
        <dbReference type="Google" id="ProtNLM"/>
    </source>
</evidence>
<dbReference type="PANTHER" id="PTHR45939:SF5">
    <property type="entry name" value="PEROXISOMAL MEMBRANE PROTEIN PMP34"/>
    <property type="match status" value="1"/>
</dbReference>
<keyword evidence="5" id="KW-0677">Repeat</keyword>
<name>A0AAN9VTL5_9ORTH</name>
<comment type="caution">
    <text evidence="12">The sequence shown here is derived from an EMBL/GenBank/DDBJ whole genome shotgun (WGS) entry which is preliminary data.</text>
</comment>
<proteinExistence type="inferred from homology"/>
<evidence type="ECO:0000256" key="3">
    <source>
        <dbReference type="ARBA" id="ARBA00022448"/>
    </source>
</evidence>
<evidence type="ECO:0000256" key="4">
    <source>
        <dbReference type="ARBA" id="ARBA00022692"/>
    </source>
</evidence>
<dbReference type="GO" id="GO:0015230">
    <property type="term" value="F:FAD transmembrane transporter activity"/>
    <property type="evidence" value="ECO:0007669"/>
    <property type="project" value="TreeGrafter"/>
</dbReference>
<dbReference type="GO" id="GO:0051724">
    <property type="term" value="F:NAD transmembrane transporter activity"/>
    <property type="evidence" value="ECO:0007669"/>
    <property type="project" value="TreeGrafter"/>
</dbReference>
<keyword evidence="3 10" id="KW-0813">Transport</keyword>
<feature type="transmembrane region" description="Helical" evidence="11">
    <location>
        <begin position="12"/>
        <end position="32"/>
    </location>
</feature>
<dbReference type="GO" id="GO:0005778">
    <property type="term" value="C:peroxisomal membrane"/>
    <property type="evidence" value="ECO:0007669"/>
    <property type="project" value="UniProtKB-SubCell"/>
</dbReference>